<dbReference type="InterPro" id="IPR005119">
    <property type="entry name" value="LysR_subst-bd"/>
</dbReference>
<reference evidence="7 8" key="1">
    <citation type="submission" date="2018-04" db="EMBL/GenBank/DDBJ databases">
        <authorList>
            <person name="Eckel V.P."/>
            <person name="Vogel R.F."/>
        </authorList>
    </citation>
    <scope>NUCLEOTIDE SEQUENCE [LARGE SCALE GENOMIC DNA]</scope>
    <source>
        <strain evidence="8">TMW 2.1764</strain>
    </source>
</reference>
<name>A0A5N6SB73_9BIFI</name>
<dbReference type="SUPFAM" id="SSF46785">
    <property type="entry name" value="Winged helix' DNA-binding domain"/>
    <property type="match status" value="1"/>
</dbReference>
<gene>
    <name evidence="7" type="ORF">DDE84_01440</name>
</gene>
<evidence type="ECO:0000256" key="2">
    <source>
        <dbReference type="ARBA" id="ARBA00023015"/>
    </source>
</evidence>
<dbReference type="Pfam" id="PF03466">
    <property type="entry name" value="LysR_substrate"/>
    <property type="match status" value="2"/>
</dbReference>
<keyword evidence="8" id="KW-1185">Reference proteome</keyword>
<protein>
    <submittedName>
        <fullName evidence="7">LysR family transcriptional regulator</fullName>
    </submittedName>
</protein>
<keyword evidence="5" id="KW-0804">Transcription</keyword>
<dbReference type="RefSeq" id="WP_152579958.1">
    <property type="nucleotide sequence ID" value="NZ_QDAG01000001.1"/>
</dbReference>
<dbReference type="AlphaFoldDB" id="A0A5N6SB73"/>
<organism evidence="7 8">
    <name type="scientific">Bifidobacterium tibiigranuli</name>
    <dbReference type="NCBI Taxonomy" id="2172043"/>
    <lineage>
        <taxon>Bacteria</taxon>
        <taxon>Bacillati</taxon>
        <taxon>Actinomycetota</taxon>
        <taxon>Actinomycetes</taxon>
        <taxon>Bifidobacteriales</taxon>
        <taxon>Bifidobacteriaceae</taxon>
        <taxon>Bifidobacterium</taxon>
    </lineage>
</organism>
<comment type="caution">
    <text evidence="7">The sequence shown here is derived from an EMBL/GenBank/DDBJ whole genome shotgun (WGS) entry which is preliminary data.</text>
</comment>
<sequence>METRRLHQFIVIVDSASMTRAAQLLHVAQPALSQSIAILERDMNQQLLTRRHVGVVPTAAGWSLYRYAKDIVRLEETARQQVQEGYESPQETVTFGVAPFSITPAFMVRLVAEIKRQYPRITLRIVEALSVVHSQAVKLGQLDVALIYHPGPVKGVKLQTVLHDRLCFVAPRDDAAFIGAAGREADAGLGTTALNTTGNITTLGHNRQQSHSQNAPATKPRGVRWADITDRDLILPRSTHTLRALVEQAYSVNMSIPQVSLELEHTAPLPEAVSRGIGDTILPSHVAQAVFDSEKFAIMPLREPSVEVRFALATSAEATHSRGTEVVTQVLRDTISDQEISDNGF</sequence>
<evidence type="ECO:0000313" key="7">
    <source>
        <dbReference type="EMBL" id="KAE8130267.1"/>
    </source>
</evidence>
<evidence type="ECO:0000313" key="8">
    <source>
        <dbReference type="Proteomes" id="UP000325415"/>
    </source>
</evidence>
<feature type="domain" description="HTH lysR-type" evidence="6">
    <location>
        <begin position="1"/>
        <end position="58"/>
    </location>
</feature>
<evidence type="ECO:0000256" key="1">
    <source>
        <dbReference type="ARBA" id="ARBA00009437"/>
    </source>
</evidence>
<dbReference type="GeneID" id="78126364"/>
<dbReference type="GO" id="GO:2000142">
    <property type="term" value="P:regulation of DNA-templated transcription initiation"/>
    <property type="evidence" value="ECO:0007669"/>
    <property type="project" value="TreeGrafter"/>
</dbReference>
<keyword evidence="4" id="KW-0010">Activator</keyword>
<keyword evidence="2" id="KW-0805">Transcription regulation</keyword>
<accession>A0A5N6SB73</accession>
<dbReference type="GO" id="GO:0003677">
    <property type="term" value="F:DNA binding"/>
    <property type="evidence" value="ECO:0007669"/>
    <property type="project" value="UniProtKB-KW"/>
</dbReference>
<dbReference type="PRINTS" id="PR00039">
    <property type="entry name" value="HTHLYSR"/>
</dbReference>
<dbReference type="EMBL" id="QDAG01000001">
    <property type="protein sequence ID" value="KAE8130267.1"/>
    <property type="molecule type" value="Genomic_DNA"/>
</dbReference>
<comment type="similarity">
    <text evidence="1">Belongs to the LysR transcriptional regulatory family.</text>
</comment>
<evidence type="ECO:0000259" key="6">
    <source>
        <dbReference type="PROSITE" id="PS50931"/>
    </source>
</evidence>
<dbReference type="InterPro" id="IPR036388">
    <property type="entry name" value="WH-like_DNA-bd_sf"/>
</dbReference>
<keyword evidence="3" id="KW-0238">DNA-binding</keyword>
<dbReference type="GO" id="GO:0003700">
    <property type="term" value="F:DNA-binding transcription factor activity"/>
    <property type="evidence" value="ECO:0007669"/>
    <property type="project" value="InterPro"/>
</dbReference>
<evidence type="ECO:0000256" key="5">
    <source>
        <dbReference type="ARBA" id="ARBA00023163"/>
    </source>
</evidence>
<dbReference type="OrthoDB" id="3181812at2"/>
<dbReference type="Gene3D" id="3.40.190.10">
    <property type="entry name" value="Periplasmic binding protein-like II"/>
    <property type="match status" value="4"/>
</dbReference>
<dbReference type="PROSITE" id="PS50931">
    <property type="entry name" value="HTH_LYSR"/>
    <property type="match status" value="1"/>
</dbReference>
<proteinExistence type="inferred from homology"/>
<evidence type="ECO:0000256" key="3">
    <source>
        <dbReference type="ARBA" id="ARBA00023125"/>
    </source>
</evidence>
<dbReference type="PANTHER" id="PTHR30293:SF0">
    <property type="entry name" value="NITROGEN ASSIMILATION REGULATORY PROTEIN NAC"/>
    <property type="match status" value="1"/>
</dbReference>
<dbReference type="PANTHER" id="PTHR30293">
    <property type="entry name" value="TRANSCRIPTIONAL REGULATORY PROTEIN NAC-RELATED"/>
    <property type="match status" value="1"/>
</dbReference>
<dbReference type="Pfam" id="PF00126">
    <property type="entry name" value="HTH_1"/>
    <property type="match status" value="1"/>
</dbReference>
<dbReference type="InterPro" id="IPR000847">
    <property type="entry name" value="LysR_HTH_N"/>
</dbReference>
<evidence type="ECO:0000256" key="4">
    <source>
        <dbReference type="ARBA" id="ARBA00023159"/>
    </source>
</evidence>
<dbReference type="SUPFAM" id="SSF53850">
    <property type="entry name" value="Periplasmic binding protein-like II"/>
    <property type="match status" value="1"/>
</dbReference>
<dbReference type="InterPro" id="IPR036390">
    <property type="entry name" value="WH_DNA-bd_sf"/>
</dbReference>
<dbReference type="Gene3D" id="1.10.10.10">
    <property type="entry name" value="Winged helix-like DNA-binding domain superfamily/Winged helix DNA-binding domain"/>
    <property type="match status" value="1"/>
</dbReference>
<dbReference type="Proteomes" id="UP000325415">
    <property type="component" value="Unassembled WGS sequence"/>
</dbReference>